<evidence type="ECO:0000256" key="8">
    <source>
        <dbReference type="SAM" id="Phobius"/>
    </source>
</evidence>
<comment type="similarity">
    <text evidence="1">Belongs to the RNA polymerase beta' chain family.</text>
</comment>
<keyword evidence="8" id="KW-0472">Membrane</keyword>
<dbReference type="PANTHER" id="PTHR19376">
    <property type="entry name" value="DNA-DIRECTED RNA POLYMERASE"/>
    <property type="match status" value="1"/>
</dbReference>
<evidence type="ECO:0000256" key="6">
    <source>
        <dbReference type="ARBA" id="ARBA00023163"/>
    </source>
</evidence>
<evidence type="ECO:0000313" key="10">
    <source>
        <dbReference type="EMBL" id="CAD6922853.1"/>
    </source>
</evidence>
<feature type="compositionally biased region" description="Acidic residues" evidence="7">
    <location>
        <begin position="150"/>
        <end position="166"/>
    </location>
</feature>
<dbReference type="EC" id="2.7.7.6" evidence="2"/>
<dbReference type="SUPFAM" id="SSF64484">
    <property type="entry name" value="beta and beta-prime subunits of DNA dependent RNA-polymerase"/>
    <property type="match status" value="1"/>
</dbReference>
<keyword evidence="8" id="KW-0812">Transmembrane</keyword>
<evidence type="ECO:0000256" key="1">
    <source>
        <dbReference type="ARBA" id="ARBA00006460"/>
    </source>
</evidence>
<evidence type="ECO:0000256" key="3">
    <source>
        <dbReference type="ARBA" id="ARBA00022478"/>
    </source>
</evidence>
<keyword evidence="6" id="KW-0804">Transcription</keyword>
<dbReference type="Proteomes" id="UP000836402">
    <property type="component" value="Unassembled WGS sequence"/>
</dbReference>
<feature type="compositionally biased region" description="Basic and acidic residues" evidence="7">
    <location>
        <begin position="22"/>
        <end position="37"/>
    </location>
</feature>
<evidence type="ECO:0000256" key="2">
    <source>
        <dbReference type="ARBA" id="ARBA00012418"/>
    </source>
</evidence>
<proteinExistence type="inferred from homology"/>
<keyword evidence="5" id="KW-0548">Nucleotidyltransferase</keyword>
<reference evidence="10" key="1">
    <citation type="submission" date="2020-10" db="EMBL/GenBank/DDBJ databases">
        <authorList>
            <person name="Sedaghatjoo S."/>
        </authorList>
    </citation>
    <scope>NUCLEOTIDE SEQUENCE</scope>
    <source>
        <strain evidence="10">AZH3</strain>
    </source>
</reference>
<sequence length="532" mass="57785">MPRGLTDHELPTVLPTHPPTSSKEDDAHRAELGDHGPLRSSELGAAAAVNGDHSYSNATGLSGSLTAALLAGAEQKSLVADHLRALSLVVLDTVIRLPHQDPRPPQTTPLQHLANVGESDDENSMSEDGDGDADEAKRKSNSMAQSSYEDGSETEEDEETDDDDNDNDKKSKSKSAGRSDEDNSDAEADAVQANGGPSASHKPVSARRRADIRERVSEIQTALEGASKVVTAFRSDKTGRWVEVDLQFGSKAEKLLLINVVERTCRMSVVHAIPGIQRIMIQSPQPGTTVSNTLAAEGIASGDFGEGVIDFDKLYTNDIGALLHTYGVEAARATIMSEMKAIFDTYGIAVSMQHLYLIADYQTATGGFRPFNCSGIADAPSPPPQGELRGDDDVLGQRGTASRDGGFLFSICKPGHRPADQVGPWLGTSVAVRFFSFLFNFALEIGIFYTIISGRMAVLRQALQLLSTRPRMTEQSCRNLHSAKVYLNPHLQTMHAHRDPHVDPLRPYTARTSRFYKTNVRPSLIELLYLWP</sequence>
<feature type="compositionally biased region" description="Basic and acidic residues" evidence="7">
    <location>
        <begin position="1"/>
        <end position="10"/>
    </location>
</feature>
<dbReference type="Gene3D" id="3.30.70.2850">
    <property type="match status" value="1"/>
</dbReference>
<feature type="domain" description="RNA polymerase Rpb1" evidence="9">
    <location>
        <begin position="215"/>
        <end position="379"/>
    </location>
</feature>
<dbReference type="Pfam" id="PF04998">
    <property type="entry name" value="RNA_pol_Rpb1_5"/>
    <property type="match status" value="1"/>
</dbReference>
<evidence type="ECO:0000256" key="4">
    <source>
        <dbReference type="ARBA" id="ARBA00022679"/>
    </source>
</evidence>
<dbReference type="InterPro" id="IPR007081">
    <property type="entry name" value="RNA_pol_Rpb1_5"/>
</dbReference>
<protein>
    <recommendedName>
        <fullName evidence="2">DNA-directed RNA polymerase</fullName>
        <ecNumber evidence="2">2.7.7.6</ecNumber>
    </recommendedName>
</protein>
<evidence type="ECO:0000256" key="5">
    <source>
        <dbReference type="ARBA" id="ARBA00022695"/>
    </source>
</evidence>
<feature type="compositionally biased region" description="Acidic residues" evidence="7">
    <location>
        <begin position="118"/>
        <end position="133"/>
    </location>
</feature>
<comment type="caution">
    <text evidence="10">The sequence shown here is derived from an EMBL/GenBank/DDBJ whole genome shotgun (WGS) entry which is preliminary data.</text>
</comment>
<dbReference type="InterPro" id="IPR045867">
    <property type="entry name" value="DNA-dir_RpoC_beta_prime"/>
</dbReference>
<feature type="region of interest" description="Disordered" evidence="7">
    <location>
        <begin position="375"/>
        <end position="395"/>
    </location>
</feature>
<evidence type="ECO:0000256" key="7">
    <source>
        <dbReference type="SAM" id="MobiDB-lite"/>
    </source>
</evidence>
<dbReference type="EMBL" id="CAJHJG010002749">
    <property type="protein sequence ID" value="CAD6922853.1"/>
    <property type="molecule type" value="Genomic_DNA"/>
</dbReference>
<dbReference type="PANTHER" id="PTHR19376:SF11">
    <property type="entry name" value="DNA-DIRECTED RNA POLYMERASE I SUBUNIT RPA1"/>
    <property type="match status" value="1"/>
</dbReference>
<evidence type="ECO:0000259" key="9">
    <source>
        <dbReference type="Pfam" id="PF04998"/>
    </source>
</evidence>
<gene>
    <name evidence="10" type="ORF">JKIAZH3_G2836</name>
</gene>
<keyword evidence="3" id="KW-0240">DNA-directed RNA polymerase</keyword>
<keyword evidence="8" id="KW-1133">Transmembrane helix</keyword>
<keyword evidence="4" id="KW-0808">Transferase</keyword>
<name>A0ABN7ISC6_9BASI</name>
<organism evidence="10 11">
    <name type="scientific">Tilletia caries</name>
    <name type="common">wheat bunt fungus</name>
    <dbReference type="NCBI Taxonomy" id="13290"/>
    <lineage>
        <taxon>Eukaryota</taxon>
        <taxon>Fungi</taxon>
        <taxon>Dikarya</taxon>
        <taxon>Basidiomycota</taxon>
        <taxon>Ustilaginomycotina</taxon>
        <taxon>Exobasidiomycetes</taxon>
        <taxon>Tilletiales</taxon>
        <taxon>Tilletiaceae</taxon>
        <taxon>Tilletia</taxon>
    </lineage>
</organism>
<evidence type="ECO:0000313" key="11">
    <source>
        <dbReference type="Proteomes" id="UP000836402"/>
    </source>
</evidence>
<feature type="region of interest" description="Disordered" evidence="7">
    <location>
        <begin position="117"/>
        <end position="210"/>
    </location>
</feature>
<keyword evidence="11" id="KW-1185">Reference proteome</keyword>
<accession>A0ABN7ISC6</accession>
<feature type="transmembrane region" description="Helical" evidence="8">
    <location>
        <begin position="434"/>
        <end position="452"/>
    </location>
</feature>
<feature type="region of interest" description="Disordered" evidence="7">
    <location>
        <begin position="1"/>
        <end position="39"/>
    </location>
</feature>